<dbReference type="Pfam" id="PF04860">
    <property type="entry name" value="Phage_portal"/>
    <property type="match status" value="1"/>
</dbReference>
<dbReference type="EMBL" id="LAZR01043715">
    <property type="protein sequence ID" value="KKL06413.1"/>
    <property type="molecule type" value="Genomic_DNA"/>
</dbReference>
<proteinExistence type="predicted"/>
<comment type="caution">
    <text evidence="1">The sequence shown here is derived from an EMBL/GenBank/DDBJ whole genome shotgun (WGS) entry which is preliminary data.</text>
</comment>
<protein>
    <recommendedName>
        <fullName evidence="2">Phage portal protein</fullName>
    </recommendedName>
</protein>
<accession>A0A0F9D2T6</accession>
<sequence>MFSRIKSMFAIARQAYNETRSTVVDDDPRLWSGFNQWDTSAGVKIDHNTALSMAAVFSCVKVLSEGIAQLPLFLMRTDGTGNDKKQRATEHPLYDILHNKPNPIQTSYQFRQMLMAHLVLRGNAFAEIQRKRSGEIMAL</sequence>
<dbReference type="AlphaFoldDB" id="A0A0F9D2T6"/>
<gene>
    <name evidence="1" type="ORF">LCGC14_2596310</name>
</gene>
<name>A0A0F9D2T6_9ZZZZ</name>
<evidence type="ECO:0008006" key="2">
    <source>
        <dbReference type="Google" id="ProtNLM"/>
    </source>
</evidence>
<feature type="non-terminal residue" evidence="1">
    <location>
        <position position="139"/>
    </location>
</feature>
<organism evidence="1">
    <name type="scientific">marine sediment metagenome</name>
    <dbReference type="NCBI Taxonomy" id="412755"/>
    <lineage>
        <taxon>unclassified sequences</taxon>
        <taxon>metagenomes</taxon>
        <taxon>ecological metagenomes</taxon>
    </lineage>
</organism>
<reference evidence="1" key="1">
    <citation type="journal article" date="2015" name="Nature">
        <title>Complex archaea that bridge the gap between prokaryotes and eukaryotes.</title>
        <authorList>
            <person name="Spang A."/>
            <person name="Saw J.H."/>
            <person name="Jorgensen S.L."/>
            <person name="Zaremba-Niedzwiedzka K."/>
            <person name="Martijn J."/>
            <person name="Lind A.E."/>
            <person name="van Eijk R."/>
            <person name="Schleper C."/>
            <person name="Guy L."/>
            <person name="Ettema T.J."/>
        </authorList>
    </citation>
    <scope>NUCLEOTIDE SEQUENCE</scope>
</reference>
<evidence type="ECO:0000313" key="1">
    <source>
        <dbReference type="EMBL" id="KKL06413.1"/>
    </source>
</evidence>
<dbReference type="InterPro" id="IPR006944">
    <property type="entry name" value="Phage/GTA_portal"/>
</dbReference>